<keyword evidence="4" id="KW-0378">Hydrolase</keyword>
<comment type="caution">
    <text evidence="7">The sequence shown here is derived from an EMBL/GenBank/DDBJ whole genome shotgun (WGS) entry which is preliminary data.</text>
</comment>
<gene>
    <name evidence="7" type="ORF">GCM10025778_26090</name>
</gene>
<evidence type="ECO:0000313" key="7">
    <source>
        <dbReference type="EMBL" id="GAA5228076.1"/>
    </source>
</evidence>
<dbReference type="InterPro" id="IPR015797">
    <property type="entry name" value="NUDIX_hydrolase-like_dom_sf"/>
</dbReference>
<name>A0ABP9TPL2_9MICC</name>
<comment type="cofactor">
    <cofactor evidence="1">
        <name>Mn(2+)</name>
        <dbReference type="ChEBI" id="CHEBI:29035"/>
    </cofactor>
</comment>
<dbReference type="EMBL" id="BAABLK010000034">
    <property type="protein sequence ID" value="GAA5228076.1"/>
    <property type="molecule type" value="Genomic_DNA"/>
</dbReference>
<evidence type="ECO:0000256" key="6">
    <source>
        <dbReference type="ARBA" id="ARBA00023211"/>
    </source>
</evidence>
<protein>
    <submittedName>
        <fullName evidence="7">NUDIX domain-containing protein</fullName>
    </submittedName>
</protein>
<evidence type="ECO:0000313" key="8">
    <source>
        <dbReference type="Proteomes" id="UP001501257"/>
    </source>
</evidence>
<dbReference type="SUPFAM" id="SSF55811">
    <property type="entry name" value="Nudix"/>
    <property type="match status" value="1"/>
</dbReference>
<organism evidence="7 8">
    <name type="scientific">Paeniglutamicibacter antarcticus</name>
    <dbReference type="NCBI Taxonomy" id="494023"/>
    <lineage>
        <taxon>Bacteria</taxon>
        <taxon>Bacillati</taxon>
        <taxon>Actinomycetota</taxon>
        <taxon>Actinomycetes</taxon>
        <taxon>Micrococcales</taxon>
        <taxon>Micrococcaceae</taxon>
        <taxon>Paeniglutamicibacter</taxon>
    </lineage>
</organism>
<evidence type="ECO:0000256" key="4">
    <source>
        <dbReference type="ARBA" id="ARBA00022801"/>
    </source>
</evidence>
<dbReference type="PANTHER" id="PTHR12318">
    <property type="entry name" value="TESTOSTERONE-REGULATED PROTEIN RP2"/>
    <property type="match status" value="1"/>
</dbReference>
<proteinExistence type="predicted"/>
<evidence type="ECO:0000256" key="2">
    <source>
        <dbReference type="ARBA" id="ARBA00001946"/>
    </source>
</evidence>
<keyword evidence="8" id="KW-1185">Reference proteome</keyword>
<evidence type="ECO:0000256" key="5">
    <source>
        <dbReference type="ARBA" id="ARBA00022842"/>
    </source>
</evidence>
<keyword evidence="6" id="KW-0464">Manganese</keyword>
<dbReference type="Proteomes" id="UP001501257">
    <property type="component" value="Unassembled WGS sequence"/>
</dbReference>
<keyword evidence="3" id="KW-0479">Metal-binding</keyword>
<dbReference type="InterPro" id="IPR039121">
    <property type="entry name" value="NUDT19"/>
</dbReference>
<accession>A0ABP9TPL2</accession>
<dbReference type="PANTHER" id="PTHR12318:SF0">
    <property type="entry name" value="ACYL-COENZYME A DIPHOSPHATASE NUDT19"/>
    <property type="match status" value="1"/>
</dbReference>
<evidence type="ECO:0000256" key="3">
    <source>
        <dbReference type="ARBA" id="ARBA00022723"/>
    </source>
</evidence>
<sequence length="316" mass="34579">MNETPAASPRNPSTGLLRRLFDLPPTQYDAAENWVSFGSRTPRTARSASSVVLIRDSPKGVETYLGYRPGGSPLGSVAFPGGSLERDDEAEIPWYGPSLSDWSKRLGILDQRMVRAHIVCAIRELFEETGVLLAGTDELSVVENTDSKDWMSVREAVAGQDKSLADVLMKRGLGLRTDLLRPLSHWISPNFALRRFDTRYFAAALPVRQEPRLLRGKGVWAGWKVASEVIEHRSTTALGDEVGASDTVGLPLSMLTTPPVEVVLEKIASTRGTVAYLSVRRELKSYHPELVEVGGKFYLDVTTTTAAEGGGRGRGR</sequence>
<comment type="cofactor">
    <cofactor evidence="2">
        <name>Mg(2+)</name>
        <dbReference type="ChEBI" id="CHEBI:18420"/>
    </cofactor>
</comment>
<reference evidence="8" key="1">
    <citation type="journal article" date="2019" name="Int. J. Syst. Evol. Microbiol.">
        <title>The Global Catalogue of Microorganisms (GCM) 10K type strain sequencing project: providing services to taxonomists for standard genome sequencing and annotation.</title>
        <authorList>
            <consortium name="The Broad Institute Genomics Platform"/>
            <consortium name="The Broad Institute Genome Sequencing Center for Infectious Disease"/>
            <person name="Wu L."/>
            <person name="Ma J."/>
        </authorList>
    </citation>
    <scope>NUCLEOTIDE SEQUENCE [LARGE SCALE GENOMIC DNA]</scope>
    <source>
        <strain evidence="8">JCM 18952</strain>
    </source>
</reference>
<dbReference type="RefSeq" id="WP_345468536.1">
    <property type="nucleotide sequence ID" value="NZ_BAABLK010000034.1"/>
</dbReference>
<dbReference type="Gene3D" id="3.90.79.10">
    <property type="entry name" value="Nucleoside Triphosphate Pyrophosphohydrolase"/>
    <property type="match status" value="1"/>
</dbReference>
<keyword evidence="5" id="KW-0460">Magnesium</keyword>
<evidence type="ECO:0000256" key="1">
    <source>
        <dbReference type="ARBA" id="ARBA00001936"/>
    </source>
</evidence>